<dbReference type="Pfam" id="PF00560">
    <property type="entry name" value="LRR_1"/>
    <property type="match status" value="6"/>
</dbReference>
<keyword evidence="10 12" id="KW-0472">Membrane</keyword>
<evidence type="ECO:0000256" key="12">
    <source>
        <dbReference type="SAM" id="Phobius"/>
    </source>
</evidence>
<evidence type="ECO:0000256" key="11">
    <source>
        <dbReference type="ARBA" id="ARBA00023180"/>
    </source>
</evidence>
<evidence type="ECO:0000313" key="15">
    <source>
        <dbReference type="EMBL" id="KAL3635717.1"/>
    </source>
</evidence>
<dbReference type="Pfam" id="PF08263">
    <property type="entry name" value="LRRNT_2"/>
    <property type="match status" value="1"/>
</dbReference>
<protein>
    <recommendedName>
        <fullName evidence="14">Leucine-rich repeat-containing N-terminal plant-type domain-containing protein</fullName>
    </recommendedName>
</protein>
<dbReference type="PRINTS" id="PR00019">
    <property type="entry name" value="LEURICHRPT"/>
</dbReference>
<dbReference type="SUPFAM" id="SSF52058">
    <property type="entry name" value="L domain-like"/>
    <property type="match status" value="1"/>
</dbReference>
<evidence type="ECO:0000256" key="4">
    <source>
        <dbReference type="ARBA" id="ARBA00022553"/>
    </source>
</evidence>
<dbReference type="EMBL" id="JAVIJP010000027">
    <property type="protein sequence ID" value="KAL3635717.1"/>
    <property type="molecule type" value="Genomic_DNA"/>
</dbReference>
<dbReference type="GO" id="GO:0005886">
    <property type="term" value="C:plasma membrane"/>
    <property type="evidence" value="ECO:0007669"/>
    <property type="project" value="UniProtKB-SubCell"/>
</dbReference>
<dbReference type="PANTHER" id="PTHR48063">
    <property type="entry name" value="LRR RECEPTOR-LIKE KINASE"/>
    <property type="match status" value="1"/>
</dbReference>
<dbReference type="InterPro" id="IPR032675">
    <property type="entry name" value="LRR_dom_sf"/>
</dbReference>
<dbReference type="AlphaFoldDB" id="A0ABD3D4J9"/>
<dbReference type="SMART" id="SM00369">
    <property type="entry name" value="LRR_TYP"/>
    <property type="match status" value="9"/>
</dbReference>
<evidence type="ECO:0000256" key="10">
    <source>
        <dbReference type="ARBA" id="ARBA00023136"/>
    </source>
</evidence>
<gene>
    <name evidence="15" type="ORF">CASFOL_020264</name>
</gene>
<evidence type="ECO:0000256" key="3">
    <source>
        <dbReference type="ARBA" id="ARBA00022475"/>
    </source>
</evidence>
<feature type="domain" description="Leucine-rich repeat-containing N-terminal plant-type" evidence="14">
    <location>
        <begin position="41"/>
        <end position="78"/>
    </location>
</feature>
<keyword evidence="9 12" id="KW-1133">Transmembrane helix</keyword>
<dbReference type="InterPro" id="IPR001611">
    <property type="entry name" value="Leu-rich_rpt"/>
</dbReference>
<evidence type="ECO:0000256" key="7">
    <source>
        <dbReference type="ARBA" id="ARBA00022729"/>
    </source>
</evidence>
<keyword evidence="3" id="KW-1003">Cell membrane</keyword>
<dbReference type="GO" id="GO:0051707">
    <property type="term" value="P:response to other organism"/>
    <property type="evidence" value="ECO:0007669"/>
    <property type="project" value="UniProtKB-ARBA"/>
</dbReference>
<dbReference type="Pfam" id="PF12799">
    <property type="entry name" value="LRR_4"/>
    <property type="match status" value="1"/>
</dbReference>
<keyword evidence="16" id="KW-1185">Reference proteome</keyword>
<keyword evidence="4" id="KW-0597">Phosphoprotein</keyword>
<dbReference type="PROSITE" id="PS51450">
    <property type="entry name" value="LRR"/>
    <property type="match status" value="2"/>
</dbReference>
<organism evidence="15 16">
    <name type="scientific">Castilleja foliolosa</name>
    <dbReference type="NCBI Taxonomy" id="1961234"/>
    <lineage>
        <taxon>Eukaryota</taxon>
        <taxon>Viridiplantae</taxon>
        <taxon>Streptophyta</taxon>
        <taxon>Embryophyta</taxon>
        <taxon>Tracheophyta</taxon>
        <taxon>Spermatophyta</taxon>
        <taxon>Magnoliopsida</taxon>
        <taxon>eudicotyledons</taxon>
        <taxon>Gunneridae</taxon>
        <taxon>Pentapetalae</taxon>
        <taxon>asterids</taxon>
        <taxon>lamiids</taxon>
        <taxon>Lamiales</taxon>
        <taxon>Orobanchaceae</taxon>
        <taxon>Pedicularideae</taxon>
        <taxon>Castillejinae</taxon>
        <taxon>Castilleja</taxon>
    </lineage>
</organism>
<feature type="chain" id="PRO_5044894725" description="Leucine-rich repeat-containing N-terminal plant-type domain-containing protein" evidence="13">
    <location>
        <begin position="31"/>
        <end position="1040"/>
    </location>
</feature>
<keyword evidence="5" id="KW-0433">Leucine-rich repeat</keyword>
<keyword evidence="6 12" id="KW-0812">Transmembrane</keyword>
<evidence type="ECO:0000256" key="8">
    <source>
        <dbReference type="ARBA" id="ARBA00022737"/>
    </source>
</evidence>
<evidence type="ECO:0000256" key="9">
    <source>
        <dbReference type="ARBA" id="ARBA00022989"/>
    </source>
</evidence>
<keyword evidence="11" id="KW-0325">Glycoprotein</keyword>
<keyword evidence="7 13" id="KW-0732">Signal</keyword>
<name>A0ABD3D4J9_9LAMI</name>
<evidence type="ECO:0000256" key="2">
    <source>
        <dbReference type="ARBA" id="ARBA00009592"/>
    </source>
</evidence>
<reference evidence="16" key="1">
    <citation type="journal article" date="2024" name="IScience">
        <title>Strigolactones Initiate the Formation of Haustorium-like Structures in Castilleja.</title>
        <authorList>
            <person name="Buerger M."/>
            <person name="Peterson D."/>
            <person name="Chory J."/>
        </authorList>
    </citation>
    <scope>NUCLEOTIDE SEQUENCE [LARGE SCALE GENOMIC DNA]</scope>
</reference>
<dbReference type="FunFam" id="3.80.10.10:FF:001362">
    <property type="entry name" value="Lrr receptor-like serinethreonine-protein kinase gso2"/>
    <property type="match status" value="1"/>
</dbReference>
<dbReference type="Gene3D" id="3.80.10.10">
    <property type="entry name" value="Ribonuclease Inhibitor"/>
    <property type="match status" value="6"/>
</dbReference>
<dbReference type="InterPro" id="IPR025875">
    <property type="entry name" value="Leu-rich_rpt_4"/>
</dbReference>
<feature type="transmembrane region" description="Helical" evidence="12">
    <location>
        <begin position="996"/>
        <end position="1019"/>
    </location>
</feature>
<dbReference type="SUPFAM" id="SSF52047">
    <property type="entry name" value="RNI-like"/>
    <property type="match status" value="2"/>
</dbReference>
<evidence type="ECO:0000313" key="16">
    <source>
        <dbReference type="Proteomes" id="UP001632038"/>
    </source>
</evidence>
<evidence type="ECO:0000256" key="5">
    <source>
        <dbReference type="ARBA" id="ARBA00022614"/>
    </source>
</evidence>
<dbReference type="Proteomes" id="UP001632038">
    <property type="component" value="Unassembled WGS sequence"/>
</dbReference>
<evidence type="ECO:0000256" key="13">
    <source>
        <dbReference type="SAM" id="SignalP"/>
    </source>
</evidence>
<dbReference type="FunFam" id="3.80.10.10:FF:000095">
    <property type="entry name" value="LRR receptor-like serine/threonine-protein kinase GSO1"/>
    <property type="match status" value="1"/>
</dbReference>
<sequence length="1040" mass="116886">MENMKSSSILHSIIIIIFLIVEQSIVCCLAKNNITFDCVPREKNALLRFKASLSDPFDRLSSWKTEYYCCSWEGVECDKATGHVIELHLGNRVKEEHDYTFTTPLITLRSERVDSSLMELKYLHYLDLSLCDFQGSSIPTSLGSMKHLQHLNLSNANFSGVVPHQLSNLSSLRTLDLNPIDGLLIVDDLTWANNLSFLEYLDMSNVYLGSIKDVVKVLGTLPSLLELRMSNSGLDNTNLPHTNCFYSTLFAIVQHLDLSFNNFEGEFPCFLRNMTSLSFLDLSYNSFNSSAHQPFPRLMNLSYLDLSSNSFNHSATWISDFLLNKYCRLKSLNLWGNHFHGDISGVFKNISKCSSHNLESLDLGSNEFHGNFPEELGELRQLKVFRVSYNQLSGEIPIVLGQLSNLEKIYVSHNTLEGTLSDAHFVRLSKLVAFYASYNYMLKFRVRYNWVPPCQLKYLFLGSVQIGGQIPDWLQTQKSLTRLYLSNCSIRGTLPKWLSSFMNLTRLDLSNNQIEGPIPELASSMTYLDLSDNMLINGSIPDSLCQMKSLRFLDLSKNHLSGNLPDSQQQQLYRATSHTNCSRLMLLDVGENKLSGKLPELDIGQYPDGLRFLRLRNNEFYDIIPSSYCQLYRLQILDLAQNNLTGNIPHYVGNFLGMVKDGRFGLEWEGVSFSEVMKGVMMEYTKTSTYTVNLDLSSNNLVGEICGDPIFLSRMNGHEELFILYTDRLVTQSGAATTIAPLGGFRRGISRSAARRLDRWWSNVDRFPMCNGVRLTGCFQDVRVGSGCFDFGQQASGDGETSQVLPKVDLWGCPVQERGRPVRLGAVRCDFGTVERCFEAFGGRLELSAHTLGFGSGLVSVRNSGRDKIPPNLTNLTGLHGLNLSNNHLRGRIPRKIGDMESLESLDLSSNNLSGTIPESLSKLNFLSHLNLSRNNLSGRIPTGHQLQTLNESSNYEGNSGLCGAPLLKKCHNDNETPPKVEHDDDDDNEEISYKIYLIASIMSGLATGFWGTVGVLVFKRSWRLALFKRMDMLIGKILG</sequence>
<comment type="similarity">
    <text evidence="2">Belongs to the RLP family.</text>
</comment>
<accession>A0ABD3D4J9</accession>
<dbReference type="PANTHER" id="PTHR48063:SF112">
    <property type="entry name" value="RECEPTOR LIKE PROTEIN 30-LIKE"/>
    <property type="match status" value="1"/>
</dbReference>
<comment type="subcellular location">
    <subcellularLocation>
        <location evidence="1">Cell membrane</location>
        <topology evidence="1">Single-pass type I membrane protein</topology>
    </subcellularLocation>
</comment>
<dbReference type="InterPro" id="IPR013210">
    <property type="entry name" value="LRR_N_plant-typ"/>
</dbReference>
<evidence type="ECO:0000256" key="6">
    <source>
        <dbReference type="ARBA" id="ARBA00022692"/>
    </source>
</evidence>
<dbReference type="InterPro" id="IPR046956">
    <property type="entry name" value="RLP23-like"/>
</dbReference>
<keyword evidence="8" id="KW-0677">Repeat</keyword>
<dbReference type="Pfam" id="PF13855">
    <property type="entry name" value="LRR_8"/>
    <property type="match status" value="1"/>
</dbReference>
<evidence type="ECO:0000256" key="1">
    <source>
        <dbReference type="ARBA" id="ARBA00004251"/>
    </source>
</evidence>
<dbReference type="InterPro" id="IPR003591">
    <property type="entry name" value="Leu-rich_rpt_typical-subtyp"/>
</dbReference>
<dbReference type="GO" id="GO:0006952">
    <property type="term" value="P:defense response"/>
    <property type="evidence" value="ECO:0007669"/>
    <property type="project" value="UniProtKB-ARBA"/>
</dbReference>
<dbReference type="FunFam" id="3.80.10.10:FF:000722">
    <property type="entry name" value="Leucine-rich repeat receptor-like protein kinase"/>
    <property type="match status" value="1"/>
</dbReference>
<proteinExistence type="inferred from homology"/>
<comment type="caution">
    <text evidence="15">The sequence shown here is derived from an EMBL/GenBank/DDBJ whole genome shotgun (WGS) entry which is preliminary data.</text>
</comment>
<feature type="signal peptide" evidence="13">
    <location>
        <begin position="1"/>
        <end position="30"/>
    </location>
</feature>
<evidence type="ECO:0000259" key="14">
    <source>
        <dbReference type="Pfam" id="PF08263"/>
    </source>
</evidence>